<evidence type="ECO:0000256" key="2">
    <source>
        <dbReference type="ARBA" id="ARBA00009726"/>
    </source>
</evidence>
<dbReference type="GO" id="GO:0016020">
    <property type="term" value="C:membrane"/>
    <property type="evidence" value="ECO:0007669"/>
    <property type="project" value="UniProtKB-SubCell"/>
</dbReference>
<feature type="transmembrane region" description="Helical" evidence="10">
    <location>
        <begin position="89"/>
        <end position="115"/>
    </location>
</feature>
<sequence length="1095" mass="123958">MSFHSPNPSPLINASAWSRFFHSWISYILKKSRKQGTLHPSDLYDIPSHLESAKVTEQLETSWFNEIKRSPQNPSLIRATIYAMRWTPLLIGFLLIPMSLCHVIQPLLIIILMDFFQECSRMSIRMVWLLGIANILITICSSLLMHQYIYRTGIHAMKMRIAYSGLIFGKSKNDSIFASKVSEKTMIEDQSLQLICNVIRAQWEKNASFCLRDITFNANPGDLICVIGPVGSGKSSLLQILSGEMTSFDGNVQLCGSLCYVPQESWLFPSSIKENILFGKAYDPKLFQRVIHATALKHDLSQWSDNLNTLVGDQGSTLSGGQKARINMARALYRDADIYLLDDPLSAVDVKVSKYLFEKSIKQFLGNKICILATHQVQFLQEATTIIILNNNGEAEIGSYDQLLSSSSSFASFLKDIRQHKLEDEQDSTGTQEQLTMDDSVTSECVDEKSTFIPSTDKETKQEGTIKSNVYLSYFRTGLGFFGNFVLILVICTGREMISIFSDRCLAMWSDDESHRYQPFGNCTNVTKNSIHLKTNTEWNNYRAQYFYIYCGSVLILFVASLFRVVITEFICLNAGRILHDKMFSQILRCPISFFDINPIGRIINRFTHDVAIMDDYLPISSFDLLQYLFKAIGIIILIAWINPWSLIPAMITIAGIVYIRHYYARCLRDVKRIECTSRSPIGSCLTSTIQGLKVIRSYHAEQICANKFFTAYNDNTRANYLICTINRWAAIRFDFVSLLFIALVTLLAVIVRIYQSQISAGDIALILSYSLNLMGTLQLAIRLSVDVETQMTSVERVIEYCSLDQEPTIQISSDHRPLSNWPHKGRIIFDNVSLRHTTNVKSPPALRNISITIESGEKIGIVGRTGAGKSSFIQALFRMGYFVDGHIKIDDVNIASVDLNDLRRHISIICQDPILFTGTIRNNLDPSGQYSDCELWHALEKVFGNVQLKTFVTKEMMNGLQSIVDENGSNLSVGQKQILCLARAFLKKNKIFVMDETTAHVDNTMDEIIQRTIREQFRNCTVLTVAHRLRTVINSDRILVLENGKILEFDSPRVLLLDPTSHLSSLVKQAGTAEVEYLRMMGNAITDNKESERV</sequence>
<keyword evidence="9 10" id="KW-0472">Membrane</keyword>
<name>A0A814XK50_9BILA</name>
<evidence type="ECO:0000256" key="1">
    <source>
        <dbReference type="ARBA" id="ARBA00004141"/>
    </source>
</evidence>
<feature type="domain" description="ABC transporter" evidence="11">
    <location>
        <begin position="193"/>
        <end position="416"/>
    </location>
</feature>
<reference evidence="13" key="1">
    <citation type="submission" date="2021-02" db="EMBL/GenBank/DDBJ databases">
        <authorList>
            <person name="Nowell W R."/>
        </authorList>
    </citation>
    <scope>NUCLEOTIDE SEQUENCE</scope>
</reference>
<comment type="subcellular location">
    <subcellularLocation>
        <location evidence="1">Membrane</location>
        <topology evidence="1">Multi-pass membrane protein</topology>
    </subcellularLocation>
</comment>
<feature type="transmembrane region" description="Helical" evidence="10">
    <location>
        <begin position="547"/>
        <end position="567"/>
    </location>
</feature>
<feature type="transmembrane region" description="Helical" evidence="10">
    <location>
        <begin position="127"/>
        <end position="150"/>
    </location>
</feature>
<keyword evidence="4 10" id="KW-0812">Transmembrane</keyword>
<dbReference type="PANTHER" id="PTHR24223:SF456">
    <property type="entry name" value="MULTIDRUG RESISTANCE-ASSOCIATED PROTEIN LETHAL(2)03659"/>
    <property type="match status" value="1"/>
</dbReference>
<dbReference type="PROSITE" id="PS50893">
    <property type="entry name" value="ABC_TRANSPORTER_2"/>
    <property type="match status" value="2"/>
</dbReference>
<evidence type="ECO:0000256" key="3">
    <source>
        <dbReference type="ARBA" id="ARBA00022448"/>
    </source>
</evidence>
<dbReference type="SUPFAM" id="SSF52540">
    <property type="entry name" value="P-loop containing nucleoside triphosphate hydrolases"/>
    <property type="match status" value="2"/>
</dbReference>
<protein>
    <submittedName>
        <fullName evidence="13">Uncharacterized protein</fullName>
    </submittedName>
</protein>
<dbReference type="FunFam" id="1.20.1560.10:FF:000013">
    <property type="entry name" value="ABC transporter C family member 2"/>
    <property type="match status" value="1"/>
</dbReference>
<dbReference type="Gene3D" id="3.40.50.300">
    <property type="entry name" value="P-loop containing nucleotide triphosphate hydrolases"/>
    <property type="match status" value="2"/>
</dbReference>
<dbReference type="Gene3D" id="1.20.1560.10">
    <property type="entry name" value="ABC transporter type 1, transmembrane domain"/>
    <property type="match status" value="1"/>
</dbReference>
<feature type="domain" description="ABC transporter" evidence="11">
    <location>
        <begin position="828"/>
        <end position="1069"/>
    </location>
</feature>
<keyword evidence="6" id="KW-0547">Nucleotide-binding</keyword>
<dbReference type="InterPro" id="IPR050173">
    <property type="entry name" value="ABC_transporter_C-like"/>
</dbReference>
<comment type="similarity">
    <text evidence="2">Belongs to the ABC transporter superfamily. ABCC family. Conjugate transporter (TC 3.A.1.208) subfamily.</text>
</comment>
<dbReference type="Proteomes" id="UP000663832">
    <property type="component" value="Unassembled WGS sequence"/>
</dbReference>
<dbReference type="CDD" id="cd03250">
    <property type="entry name" value="ABCC_MRP_domain1"/>
    <property type="match status" value="1"/>
</dbReference>
<dbReference type="PANTHER" id="PTHR24223">
    <property type="entry name" value="ATP-BINDING CASSETTE SUB-FAMILY C"/>
    <property type="match status" value="1"/>
</dbReference>
<dbReference type="EMBL" id="CAJNOM010000351">
    <property type="protein sequence ID" value="CAF1383473.1"/>
    <property type="molecule type" value="Genomic_DNA"/>
</dbReference>
<dbReference type="InterPro" id="IPR011527">
    <property type="entry name" value="ABC1_TM_dom"/>
</dbReference>
<dbReference type="InterPro" id="IPR036640">
    <property type="entry name" value="ABC1_TM_sf"/>
</dbReference>
<feature type="transmembrane region" description="Helical" evidence="10">
    <location>
        <begin position="471"/>
        <end position="492"/>
    </location>
</feature>
<feature type="transmembrane region" description="Helical" evidence="10">
    <location>
        <begin position="736"/>
        <end position="755"/>
    </location>
</feature>
<dbReference type="SUPFAM" id="SSF90123">
    <property type="entry name" value="ABC transporter transmembrane region"/>
    <property type="match status" value="2"/>
</dbReference>
<dbReference type="GO" id="GO:0140359">
    <property type="term" value="F:ABC-type transporter activity"/>
    <property type="evidence" value="ECO:0007669"/>
    <property type="project" value="InterPro"/>
</dbReference>
<dbReference type="InterPro" id="IPR027417">
    <property type="entry name" value="P-loop_NTPase"/>
</dbReference>
<evidence type="ECO:0000259" key="12">
    <source>
        <dbReference type="PROSITE" id="PS50929"/>
    </source>
</evidence>
<evidence type="ECO:0000313" key="14">
    <source>
        <dbReference type="EMBL" id="CAF1383473.1"/>
    </source>
</evidence>
<dbReference type="InterPro" id="IPR003593">
    <property type="entry name" value="AAA+_ATPase"/>
</dbReference>
<dbReference type="InterPro" id="IPR003439">
    <property type="entry name" value="ABC_transporter-like_ATP-bd"/>
</dbReference>
<evidence type="ECO:0000259" key="11">
    <source>
        <dbReference type="PROSITE" id="PS50893"/>
    </source>
</evidence>
<dbReference type="OrthoDB" id="6500128at2759"/>
<keyword evidence="8 10" id="KW-1133">Transmembrane helix</keyword>
<feature type="domain" description="ABC transmembrane type-1" evidence="12">
    <location>
        <begin position="546"/>
        <end position="790"/>
    </location>
</feature>
<keyword evidence="3" id="KW-0813">Transport</keyword>
<evidence type="ECO:0000313" key="15">
    <source>
        <dbReference type="Proteomes" id="UP000663832"/>
    </source>
</evidence>
<dbReference type="Proteomes" id="UP000663877">
    <property type="component" value="Unassembled WGS sequence"/>
</dbReference>
<gene>
    <name evidence="13" type="ORF">BJG266_LOCUS27807</name>
    <name evidence="14" type="ORF">QVE165_LOCUS35798</name>
</gene>
<dbReference type="SMART" id="SM00382">
    <property type="entry name" value="AAA"/>
    <property type="match status" value="2"/>
</dbReference>
<proteinExistence type="inferred from homology"/>
<feature type="transmembrane region" description="Helical" evidence="10">
    <location>
        <begin position="632"/>
        <end position="660"/>
    </location>
</feature>
<dbReference type="FunFam" id="3.40.50.300:FF:000973">
    <property type="entry name" value="Multidrug resistance-associated protein 4"/>
    <property type="match status" value="1"/>
</dbReference>
<evidence type="ECO:0000256" key="5">
    <source>
        <dbReference type="ARBA" id="ARBA00022737"/>
    </source>
</evidence>
<organism evidence="13 16">
    <name type="scientific">Adineta steineri</name>
    <dbReference type="NCBI Taxonomy" id="433720"/>
    <lineage>
        <taxon>Eukaryota</taxon>
        <taxon>Metazoa</taxon>
        <taxon>Spiralia</taxon>
        <taxon>Gnathifera</taxon>
        <taxon>Rotifera</taxon>
        <taxon>Eurotatoria</taxon>
        <taxon>Bdelloidea</taxon>
        <taxon>Adinetida</taxon>
        <taxon>Adinetidae</taxon>
        <taxon>Adineta</taxon>
    </lineage>
</organism>
<dbReference type="Pfam" id="PF00005">
    <property type="entry name" value="ABC_tran"/>
    <property type="match status" value="2"/>
</dbReference>
<dbReference type="GO" id="GO:0016887">
    <property type="term" value="F:ATP hydrolysis activity"/>
    <property type="evidence" value="ECO:0007669"/>
    <property type="project" value="InterPro"/>
</dbReference>
<dbReference type="AlphaFoldDB" id="A0A814XK50"/>
<evidence type="ECO:0000256" key="7">
    <source>
        <dbReference type="ARBA" id="ARBA00022840"/>
    </source>
</evidence>
<dbReference type="Pfam" id="PF00664">
    <property type="entry name" value="ABC_membrane"/>
    <property type="match status" value="1"/>
</dbReference>
<comment type="caution">
    <text evidence="13">The sequence shown here is derived from an EMBL/GenBank/DDBJ whole genome shotgun (WGS) entry which is preliminary data.</text>
</comment>
<evidence type="ECO:0000256" key="6">
    <source>
        <dbReference type="ARBA" id="ARBA00022741"/>
    </source>
</evidence>
<evidence type="ECO:0000256" key="9">
    <source>
        <dbReference type="ARBA" id="ARBA00023136"/>
    </source>
</evidence>
<dbReference type="PROSITE" id="PS50929">
    <property type="entry name" value="ABC_TM1F"/>
    <property type="match status" value="1"/>
</dbReference>
<dbReference type="EMBL" id="CAJNOI010000267">
    <property type="protein sequence ID" value="CAF1217787.1"/>
    <property type="molecule type" value="Genomic_DNA"/>
</dbReference>
<keyword evidence="5" id="KW-0677">Repeat</keyword>
<evidence type="ECO:0000256" key="4">
    <source>
        <dbReference type="ARBA" id="ARBA00022692"/>
    </source>
</evidence>
<keyword evidence="15" id="KW-1185">Reference proteome</keyword>
<accession>A0A814XK50</accession>
<evidence type="ECO:0000256" key="10">
    <source>
        <dbReference type="SAM" id="Phobius"/>
    </source>
</evidence>
<dbReference type="PROSITE" id="PS00211">
    <property type="entry name" value="ABC_TRANSPORTER_1"/>
    <property type="match status" value="1"/>
</dbReference>
<evidence type="ECO:0000313" key="16">
    <source>
        <dbReference type="Proteomes" id="UP000663877"/>
    </source>
</evidence>
<dbReference type="FunFam" id="3.40.50.300:FF:000163">
    <property type="entry name" value="Multidrug resistance-associated protein member 4"/>
    <property type="match status" value="1"/>
</dbReference>
<dbReference type="GO" id="GO:0005524">
    <property type="term" value="F:ATP binding"/>
    <property type="evidence" value="ECO:0007669"/>
    <property type="project" value="UniProtKB-KW"/>
</dbReference>
<evidence type="ECO:0000313" key="13">
    <source>
        <dbReference type="EMBL" id="CAF1217787.1"/>
    </source>
</evidence>
<evidence type="ECO:0000256" key="8">
    <source>
        <dbReference type="ARBA" id="ARBA00022989"/>
    </source>
</evidence>
<dbReference type="InterPro" id="IPR017871">
    <property type="entry name" value="ABC_transporter-like_CS"/>
</dbReference>
<keyword evidence="7" id="KW-0067">ATP-binding</keyword>
<dbReference type="CDD" id="cd03244">
    <property type="entry name" value="ABCC_MRP_domain2"/>
    <property type="match status" value="1"/>
</dbReference>